<reference evidence="1 2" key="1">
    <citation type="submission" date="2019-02" db="EMBL/GenBank/DDBJ databases">
        <title>Sequencing the genomes of 1000 actinobacteria strains.</title>
        <authorList>
            <person name="Klenk H.-P."/>
        </authorList>
    </citation>
    <scope>NUCLEOTIDE SEQUENCE [LARGE SCALE GENOMIC DNA]</scope>
    <source>
        <strain evidence="1 2">DSM 16932</strain>
    </source>
</reference>
<dbReference type="RefSeq" id="WP_130413432.1">
    <property type="nucleotide sequence ID" value="NZ_SGWX01000001.1"/>
</dbReference>
<sequence>MRGRLTADTAAMTEMGSRLVSHGYAMSTSVRDDVTGCGSQGVERAVLEFAMSVAVELAAVQAQVVAAGEVANTAAADLEAADAALARAAR</sequence>
<proteinExistence type="predicted"/>
<name>A0A4Q7M1D6_9MICO</name>
<gene>
    <name evidence="1" type="ORF">EV386_1322</name>
</gene>
<dbReference type="AlphaFoldDB" id="A0A4Q7M1D6"/>
<protein>
    <recommendedName>
        <fullName evidence="3">Excreted virulence factor EspC (Type VII ESX diderm)</fullName>
    </recommendedName>
</protein>
<dbReference type="EMBL" id="SGWX01000001">
    <property type="protein sequence ID" value="RZS61041.1"/>
    <property type="molecule type" value="Genomic_DNA"/>
</dbReference>
<evidence type="ECO:0000313" key="1">
    <source>
        <dbReference type="EMBL" id="RZS61041.1"/>
    </source>
</evidence>
<evidence type="ECO:0000313" key="2">
    <source>
        <dbReference type="Proteomes" id="UP000293852"/>
    </source>
</evidence>
<accession>A0A4Q7M1D6</accession>
<evidence type="ECO:0008006" key="3">
    <source>
        <dbReference type="Google" id="ProtNLM"/>
    </source>
</evidence>
<organism evidence="1 2">
    <name type="scientific">Xylanimonas ulmi</name>
    <dbReference type="NCBI Taxonomy" id="228973"/>
    <lineage>
        <taxon>Bacteria</taxon>
        <taxon>Bacillati</taxon>
        <taxon>Actinomycetota</taxon>
        <taxon>Actinomycetes</taxon>
        <taxon>Micrococcales</taxon>
        <taxon>Promicromonosporaceae</taxon>
        <taxon>Xylanimonas</taxon>
    </lineage>
</organism>
<comment type="caution">
    <text evidence="1">The sequence shown here is derived from an EMBL/GenBank/DDBJ whole genome shotgun (WGS) entry which is preliminary data.</text>
</comment>
<keyword evidence="2" id="KW-1185">Reference proteome</keyword>
<dbReference type="Proteomes" id="UP000293852">
    <property type="component" value="Unassembled WGS sequence"/>
</dbReference>